<keyword evidence="2" id="KW-0547">Nucleotide-binding</keyword>
<comment type="subcellular location">
    <subcellularLocation>
        <location evidence="1">Mitochondrion outer membrane</location>
        <topology evidence="1">Single-pass membrane protein</topology>
    </subcellularLocation>
</comment>
<gene>
    <name evidence="8" type="ORF">SHCRBa_098_E22_R_100</name>
</gene>
<dbReference type="Pfam" id="PF24933">
    <property type="entry name" value="DUF7751"/>
    <property type="match status" value="1"/>
</dbReference>
<dbReference type="EMBL" id="KF184792">
    <property type="protein sequence ID" value="AGT17199.1"/>
    <property type="molecule type" value="Genomic_DNA"/>
</dbReference>
<dbReference type="InterPro" id="IPR041569">
    <property type="entry name" value="AAA_lid_3"/>
</dbReference>
<evidence type="ECO:0000259" key="7">
    <source>
        <dbReference type="SMART" id="SM00382"/>
    </source>
</evidence>
<dbReference type="FunFam" id="3.40.50.300:FF:000416">
    <property type="entry name" value="p-loop nucleoside triphosphate hydrolase superfamily protein"/>
    <property type="match status" value="1"/>
</dbReference>
<evidence type="ECO:0000256" key="4">
    <source>
        <dbReference type="ARBA" id="ARBA00022840"/>
    </source>
</evidence>
<dbReference type="Gene3D" id="1.10.8.60">
    <property type="match status" value="1"/>
</dbReference>
<evidence type="ECO:0000256" key="1">
    <source>
        <dbReference type="ARBA" id="ARBA00004572"/>
    </source>
</evidence>
<dbReference type="InterPro" id="IPR003593">
    <property type="entry name" value="AAA+_ATPase"/>
</dbReference>
<keyword evidence="4" id="KW-0067">ATP-binding</keyword>
<evidence type="ECO:0000313" key="8">
    <source>
        <dbReference type="EMBL" id="AGT17199.1"/>
    </source>
</evidence>
<sequence length="1071" mass="117847">MVDTRRSSAAKRRGPSDEASPPPTQPASPPPPSRSRSAKRAKVAVARADDPGDKAAVDPAAVDVLDSSVDNLHGVARPAAVNVAASSTVSNSAGRRKKNRPVRAFPTDEGTFWKTRPASGRAEAWGRLISQSSEYPSIPICPAHFTIGHGGKCDLKLTETSPGSLICKLKHVKRGAALEIYVNKVVHVNGKALDKTAKVIITGGDEVIFVSLGRHAYIFEQLPDEKASTSSLCSKCVIQQEQYPVVKGTLDHLSSKGTKISTPFNFGNGRPPLIPHDKEIVSNLSKTMGEQSYCPSEENMTVGRHQLLKDDLKKAAISASDISESFDNFPYYLSENTKNVLLSSAYVNLCCKESTKWTKDISSLCKRVLLSGPAGSEIYQELLVKALAKSFGAKLLVIDYSLLSGGQPSKSKESEPYKKGDRVRYIGPPRSSGFMLEGPRAPDYGSQGEVRLPFAENGSSKVGVRFDKQIPGGIDLGGNCELDHGLFCSVDSLCLDGPGWEDRAKHSFDVVFEFASEESQHEPVILFLKDVEKICGNNYTYHGLKNKLESFPAGVFIVGSQIQTDARKDKSNNGSPWLKFPYSQAAILDLAFQDSFGRVSEKNKEALKMSKHITKLFPNKVTIEPPQDEKELSQWKQLLDRDIEILKAKANVLKMQSFLTRHGMECTDLESVVCVKDRNLTSECVDKIVGYALSYQLKDHPIQTPGKDARVVLSGESLKHGVDLLESIQSDPKKKSTKKSLKDVVTENEFEKRLLTDVIPPDEIGVTFEDIGALENVKETLKELVMLPLQRPELFSKGQLMKPCKGILLFGPPGTGKTMLAKAVATEAGANFINISMSSIASKWFGEGEKYVKAVFSLASKISPSVIFVDEVDGMLGRRENPGEHEAMRKMKNEFMVNWDGLRTKDKERVLVLAATNRPFDLDEAVVRRLPRRLMVNLPDAPNRKKILSVILAKEDLADDVDLEALANLTDGYSGSDLKNLCITAAHCPIREILEREKKERALAEAENRPAPPQCCSGDVRSLKFSDFKHAHEQVCASISSDSNNMNELVQWNDLYGEGGWRQKTSLSYFM</sequence>
<dbReference type="InterPro" id="IPR003959">
    <property type="entry name" value="ATPase_AAA_core"/>
</dbReference>
<dbReference type="GO" id="GO:0016887">
    <property type="term" value="F:ATP hydrolysis activity"/>
    <property type="evidence" value="ECO:0007669"/>
    <property type="project" value="InterPro"/>
</dbReference>
<dbReference type="GO" id="GO:0005741">
    <property type="term" value="C:mitochondrial outer membrane"/>
    <property type="evidence" value="ECO:0007669"/>
    <property type="project" value="UniProtKB-SubCell"/>
</dbReference>
<evidence type="ECO:0000256" key="3">
    <source>
        <dbReference type="ARBA" id="ARBA00022787"/>
    </source>
</evidence>
<proteinExistence type="predicted"/>
<dbReference type="InterPro" id="IPR056653">
    <property type="entry name" value="DUF7751"/>
</dbReference>
<feature type="compositionally biased region" description="Pro residues" evidence="6">
    <location>
        <begin position="20"/>
        <end position="33"/>
    </location>
</feature>
<feature type="compositionally biased region" description="Basic and acidic residues" evidence="6">
    <location>
        <begin position="47"/>
        <end position="56"/>
    </location>
</feature>
<dbReference type="InterPro" id="IPR051701">
    <property type="entry name" value="Mito_OM_Translocase_MSP1"/>
</dbReference>
<dbReference type="PANTHER" id="PTHR45644:SF30">
    <property type="entry name" value="OS07G0672500 PROTEIN"/>
    <property type="match status" value="1"/>
</dbReference>
<dbReference type="Gene3D" id="3.40.50.300">
    <property type="entry name" value="P-loop containing nucleotide triphosphate hydrolases"/>
    <property type="match status" value="1"/>
</dbReference>
<dbReference type="PROSITE" id="PS00674">
    <property type="entry name" value="AAA"/>
    <property type="match status" value="1"/>
</dbReference>
<dbReference type="Pfam" id="PF00004">
    <property type="entry name" value="AAA"/>
    <property type="match status" value="1"/>
</dbReference>
<feature type="region of interest" description="Disordered" evidence="6">
    <location>
        <begin position="1"/>
        <end position="56"/>
    </location>
</feature>
<reference evidence="8" key="1">
    <citation type="submission" date="2013-05" db="EMBL/GenBank/DDBJ databases">
        <title>Building the sugarcane genome for biotechnology and identifying evolutionary trends.</title>
        <authorList>
            <person name="De Setta N."/>
            <person name="Monteiro-Vitorello C.B."/>
            <person name="Metcalfe C.J."/>
            <person name="Cruz G.M.Q."/>
            <person name="Del Bem L.E."/>
            <person name="Vicentini R."/>
            <person name="Nogueira F.T.S."/>
            <person name="Campos R.A."/>
            <person name="Nunes S.L."/>
            <person name="Turrini P.C.G."/>
            <person name="Vieira A.P."/>
            <person name="Cruz E.A.O."/>
            <person name="Correa T.C.S."/>
            <person name="Hotta C.T."/>
            <person name="de Mello-Varani A."/>
            <person name="Vautrin S."/>
            <person name="Trindade A.S."/>
            <person name="Vilela M.M."/>
            <person name="Horta C.L."/>
            <person name="Sato P.M."/>
            <person name="de Andrade R.F."/>
            <person name="Nishiyama M.Y."/>
            <person name="Cardoso-Silva C.B."/>
            <person name="Scortecci K.C."/>
            <person name="Garcia A.A.F."/>
            <person name="Carneiro M.S."/>
            <person name="Kim C."/>
            <person name="Paterson A.H."/>
            <person name="Berges H."/>
            <person name="D'Hont A."/>
            <person name="de-Souza A.P."/>
            <person name="Souza G.M."/>
            <person name="Vincentz M."/>
            <person name="Kitajima J.P."/>
            <person name="Van Sluys M.-A."/>
        </authorList>
    </citation>
    <scope>NUCLEOTIDE SEQUENCE</scope>
</reference>
<dbReference type="CDD" id="cd19520">
    <property type="entry name" value="RecA-like_ATAD1"/>
    <property type="match status" value="1"/>
</dbReference>
<dbReference type="PANTHER" id="PTHR45644">
    <property type="entry name" value="AAA ATPASE, PUTATIVE (AFU_ORTHOLOGUE AFUA_2G12920)-RELATED-RELATED"/>
    <property type="match status" value="1"/>
</dbReference>
<feature type="region of interest" description="Disordered" evidence="6">
    <location>
        <begin position="89"/>
        <end position="113"/>
    </location>
</feature>
<keyword evidence="3" id="KW-0472">Membrane</keyword>
<name>A0A059Q1X7_9POAL</name>
<evidence type="ECO:0000256" key="5">
    <source>
        <dbReference type="ARBA" id="ARBA00023128"/>
    </source>
</evidence>
<dbReference type="Pfam" id="PF17862">
    <property type="entry name" value="AAA_lid_3"/>
    <property type="match status" value="1"/>
</dbReference>
<evidence type="ECO:0000256" key="6">
    <source>
        <dbReference type="SAM" id="MobiDB-lite"/>
    </source>
</evidence>
<dbReference type="InterPro" id="IPR003960">
    <property type="entry name" value="ATPase_AAA_CS"/>
</dbReference>
<dbReference type="AlphaFoldDB" id="A0A059Q1X7"/>
<protein>
    <recommendedName>
        <fullName evidence="7">AAA+ ATPase domain-containing protein</fullName>
    </recommendedName>
</protein>
<dbReference type="SMART" id="SM00382">
    <property type="entry name" value="AAA"/>
    <property type="match status" value="1"/>
</dbReference>
<evidence type="ECO:0000256" key="2">
    <source>
        <dbReference type="ARBA" id="ARBA00022741"/>
    </source>
</evidence>
<dbReference type="GO" id="GO:0005524">
    <property type="term" value="F:ATP binding"/>
    <property type="evidence" value="ECO:0007669"/>
    <property type="project" value="UniProtKB-KW"/>
</dbReference>
<dbReference type="InterPro" id="IPR027417">
    <property type="entry name" value="P-loop_NTPase"/>
</dbReference>
<dbReference type="SUPFAM" id="SSF52540">
    <property type="entry name" value="P-loop containing nucleoside triphosphate hydrolases"/>
    <property type="match status" value="1"/>
</dbReference>
<keyword evidence="5" id="KW-0496">Mitochondrion</keyword>
<keyword evidence="3" id="KW-1000">Mitochondrion outer membrane</keyword>
<accession>A0A059Q1X7</accession>
<organism evidence="8">
    <name type="scientific">Saccharum hybrid cultivar R570</name>
    <dbReference type="NCBI Taxonomy" id="131158"/>
    <lineage>
        <taxon>Eukaryota</taxon>
        <taxon>Viridiplantae</taxon>
        <taxon>Streptophyta</taxon>
        <taxon>Embryophyta</taxon>
        <taxon>Tracheophyta</taxon>
        <taxon>Spermatophyta</taxon>
        <taxon>Magnoliopsida</taxon>
        <taxon>Liliopsida</taxon>
        <taxon>Poales</taxon>
        <taxon>Poaceae</taxon>
        <taxon>PACMAD clade</taxon>
        <taxon>Panicoideae</taxon>
        <taxon>Andropogonodae</taxon>
        <taxon>Andropogoneae</taxon>
        <taxon>Saccharinae</taxon>
        <taxon>Saccharum</taxon>
        <taxon>Saccharum officinarum species complex</taxon>
    </lineage>
</organism>
<feature type="domain" description="AAA+ ATPase" evidence="7">
    <location>
        <begin position="803"/>
        <end position="940"/>
    </location>
</feature>